<dbReference type="SMART" id="SM00827">
    <property type="entry name" value="PKS_AT"/>
    <property type="match status" value="1"/>
</dbReference>
<protein>
    <submittedName>
        <fullName evidence="5">Fatty acid synthase</fullName>
    </submittedName>
</protein>
<sequence length="915" mass="100351">MSENTIYNNYERQKLKLTSRVYASSPEDEICITGISGVFPKCKNINELEHNLYNKIDMIDDNPSRWNHFSPEIPKRTGNIGPLDKFDAQFFGVHFKQAHSMDPQGRIVIEKAFEAVMDAGINPKAIRGSRTGVFIGACFAEAEKTWFYDRVTEGGFGVTGCSRAMLANRISFTLGLQGQSLLVDSACSSSLYALDMAFTAMRNGECDAAIVGGTNLIIHPYTSLQFARLGVLAPDGICRPFDNSACGYVRSEAICVIYLQKLKDAKRVYAKVVYSKANCDGHKPEGITYPAGRIQQKLLSEFYNDVEIDPSSLAYVEAHSTGTIVGDPEECIALDKVFCTNRKTPLLVGSIKANMGHSESSSGVCSIAKVLLAFERGEVAPNINFVTNRKGVKALEEGRLKVCTEVTKLKGELVGINSFGFGGANAHVLLAGNAKNKINNGAPTDSLPRLVNWSGRTEAAVELALNSLTSRPLDVEHIALLHNIQTKEEPGFVYRGFGIFSHDPNGNAVCVNKSIQRFSGIKRPLVFMYSGMGSQWNGMGTSLLQIPVCKDTILKCQNSLKPYGVDVIDIITSNNPTMFDNILNSFIGIMVIQIALTDLLRSLELEPDFLIGHSTGENGCSYADGATTLEQTVLLALFRGFASNESKILKGAMAAVGLGYRKLIGMLPPSIEVACHNSADSSTISGPAQAVHDFITQLQAQGIFAKEVNCSNIPYHTKHIVEIGEKLSKYLEHVITIPKMRSAKWLSTSVPKNRWHLPENQSIDASYFVNNLLNNVLFEEVAALLPENSIVIEIAPHGLLQAIVKRSMPNAIHLPLTHRRHPNVATFTLGAIGKLFMNGVTMPIGKIYPTVDFPVSRNTPRIAPMMAWDHSEEWFVTKFELQKSQSTGLRKVNISLNLDDFAFIAGHEIDGKMSW</sequence>
<dbReference type="InterPro" id="IPR001227">
    <property type="entry name" value="Ac_transferase_dom_sf"/>
</dbReference>
<keyword evidence="6" id="KW-1185">Reference proteome</keyword>
<evidence type="ECO:0000259" key="4">
    <source>
        <dbReference type="PROSITE" id="PS52004"/>
    </source>
</evidence>
<feature type="domain" description="Ketosynthase family 3 (KS3)" evidence="4">
    <location>
        <begin position="27"/>
        <end position="432"/>
    </location>
</feature>
<dbReference type="InterPro" id="IPR050091">
    <property type="entry name" value="PKS_NRPS_Biosynth_Enz"/>
</dbReference>
<dbReference type="Gene3D" id="3.40.366.10">
    <property type="entry name" value="Malonyl-Coenzyme A Acyl Carrier Protein, domain 2"/>
    <property type="match status" value="1"/>
</dbReference>
<dbReference type="Gene3D" id="3.30.70.3290">
    <property type="match status" value="1"/>
</dbReference>
<dbReference type="InterPro" id="IPR016036">
    <property type="entry name" value="Malonyl_transacylase_ACP-bd"/>
</dbReference>
<evidence type="ECO:0000256" key="3">
    <source>
        <dbReference type="ARBA" id="ARBA00022679"/>
    </source>
</evidence>
<dbReference type="InterPro" id="IPR016035">
    <property type="entry name" value="Acyl_Trfase/lysoPLipase"/>
</dbReference>
<dbReference type="AlphaFoldDB" id="A0A9Q0RY01"/>
<keyword evidence="2" id="KW-0597">Phosphoprotein</keyword>
<comment type="caution">
    <text evidence="5">The sequence shown here is derived from an EMBL/GenBank/DDBJ whole genome shotgun (WGS) entry which is preliminary data.</text>
</comment>
<dbReference type="SUPFAM" id="SSF55048">
    <property type="entry name" value="Probable ACP-binding domain of malonyl-CoA ACP transacylase"/>
    <property type="match status" value="1"/>
</dbReference>
<evidence type="ECO:0000256" key="2">
    <source>
        <dbReference type="ARBA" id="ARBA00022553"/>
    </source>
</evidence>
<dbReference type="GO" id="GO:0006633">
    <property type="term" value="P:fatty acid biosynthetic process"/>
    <property type="evidence" value="ECO:0007669"/>
    <property type="project" value="InterPro"/>
</dbReference>
<dbReference type="PROSITE" id="PS00606">
    <property type="entry name" value="KS3_1"/>
    <property type="match status" value="1"/>
</dbReference>
<dbReference type="PANTHER" id="PTHR43775:SF23">
    <property type="entry name" value="FATTY ACID SYNTHASE 3"/>
    <property type="match status" value="1"/>
</dbReference>
<dbReference type="Pfam" id="PF00698">
    <property type="entry name" value="Acyl_transf_1"/>
    <property type="match status" value="1"/>
</dbReference>
<dbReference type="GO" id="GO:0004312">
    <property type="term" value="F:fatty acid synthase activity"/>
    <property type="evidence" value="ECO:0007669"/>
    <property type="project" value="TreeGrafter"/>
</dbReference>
<keyword evidence="1" id="KW-0596">Phosphopantetheine</keyword>
<dbReference type="InterPro" id="IPR014030">
    <property type="entry name" value="Ketoacyl_synth_N"/>
</dbReference>
<dbReference type="InterPro" id="IPR014031">
    <property type="entry name" value="Ketoacyl_synth_C"/>
</dbReference>
<dbReference type="CDD" id="cd00833">
    <property type="entry name" value="PKS"/>
    <property type="match status" value="1"/>
</dbReference>
<dbReference type="InterPro" id="IPR018201">
    <property type="entry name" value="Ketoacyl_synth_AS"/>
</dbReference>
<dbReference type="PANTHER" id="PTHR43775">
    <property type="entry name" value="FATTY ACID SYNTHASE"/>
    <property type="match status" value="1"/>
</dbReference>
<dbReference type="Pfam" id="PF16197">
    <property type="entry name" value="KAsynt_C_assoc"/>
    <property type="match status" value="1"/>
</dbReference>
<evidence type="ECO:0000313" key="5">
    <source>
        <dbReference type="EMBL" id="KAJ6636762.1"/>
    </source>
</evidence>
<dbReference type="SUPFAM" id="SSF52151">
    <property type="entry name" value="FabD/lysophospholipase-like"/>
    <property type="match status" value="1"/>
</dbReference>
<gene>
    <name evidence="5" type="primary">FASN_2</name>
    <name evidence="5" type="ORF">Bhyg_15357</name>
</gene>
<dbReference type="Pfam" id="PF02801">
    <property type="entry name" value="Ketoacyl-synt_C"/>
    <property type="match status" value="1"/>
</dbReference>
<dbReference type="PROSITE" id="PS52004">
    <property type="entry name" value="KS3_2"/>
    <property type="match status" value="1"/>
</dbReference>
<proteinExistence type="predicted"/>
<dbReference type="InterPro" id="IPR020841">
    <property type="entry name" value="PKS_Beta-ketoAc_synthase_dom"/>
</dbReference>
<evidence type="ECO:0000256" key="1">
    <source>
        <dbReference type="ARBA" id="ARBA00022450"/>
    </source>
</evidence>
<dbReference type="OrthoDB" id="329835at2759"/>
<dbReference type="Pfam" id="PF00109">
    <property type="entry name" value="ketoacyl-synt"/>
    <property type="match status" value="1"/>
</dbReference>
<evidence type="ECO:0000313" key="6">
    <source>
        <dbReference type="Proteomes" id="UP001151699"/>
    </source>
</evidence>
<dbReference type="GO" id="GO:0004315">
    <property type="term" value="F:3-oxoacyl-[acyl-carrier-protein] synthase activity"/>
    <property type="evidence" value="ECO:0007669"/>
    <property type="project" value="InterPro"/>
</dbReference>
<dbReference type="InterPro" id="IPR032821">
    <property type="entry name" value="PKS_assoc"/>
</dbReference>
<dbReference type="SMART" id="SM00825">
    <property type="entry name" value="PKS_KS"/>
    <property type="match status" value="1"/>
</dbReference>
<dbReference type="SUPFAM" id="SSF53901">
    <property type="entry name" value="Thiolase-like"/>
    <property type="match status" value="1"/>
</dbReference>
<dbReference type="Proteomes" id="UP001151699">
    <property type="component" value="Chromosome C"/>
</dbReference>
<dbReference type="Gene3D" id="3.40.47.10">
    <property type="match status" value="1"/>
</dbReference>
<accession>A0A9Q0RY01</accession>
<keyword evidence="3" id="KW-0808">Transferase</keyword>
<dbReference type="InterPro" id="IPR014043">
    <property type="entry name" value="Acyl_transferase_dom"/>
</dbReference>
<dbReference type="EMBL" id="WJQU01000004">
    <property type="protein sequence ID" value="KAJ6636762.1"/>
    <property type="molecule type" value="Genomic_DNA"/>
</dbReference>
<name>A0A9Q0RY01_9DIPT</name>
<reference evidence="5" key="1">
    <citation type="submission" date="2022-07" db="EMBL/GenBank/DDBJ databases">
        <authorList>
            <person name="Trinca V."/>
            <person name="Uliana J.V.C."/>
            <person name="Torres T.T."/>
            <person name="Ward R.J."/>
            <person name="Monesi N."/>
        </authorList>
    </citation>
    <scope>NUCLEOTIDE SEQUENCE</scope>
    <source>
        <strain evidence="5">HSMRA1968</strain>
        <tissue evidence="5">Whole embryos</tissue>
    </source>
</reference>
<organism evidence="5 6">
    <name type="scientific">Pseudolycoriella hygida</name>
    <dbReference type="NCBI Taxonomy" id="35572"/>
    <lineage>
        <taxon>Eukaryota</taxon>
        <taxon>Metazoa</taxon>
        <taxon>Ecdysozoa</taxon>
        <taxon>Arthropoda</taxon>
        <taxon>Hexapoda</taxon>
        <taxon>Insecta</taxon>
        <taxon>Pterygota</taxon>
        <taxon>Neoptera</taxon>
        <taxon>Endopterygota</taxon>
        <taxon>Diptera</taxon>
        <taxon>Nematocera</taxon>
        <taxon>Sciaroidea</taxon>
        <taxon>Sciaridae</taxon>
        <taxon>Pseudolycoriella</taxon>
    </lineage>
</organism>
<dbReference type="InterPro" id="IPR016039">
    <property type="entry name" value="Thiolase-like"/>
</dbReference>